<protein>
    <recommendedName>
        <fullName evidence="4">Pilus assembly protein TadE</fullName>
    </recommendedName>
</protein>
<gene>
    <name evidence="2" type="ORF">KCTCHS21_14690</name>
</gene>
<dbReference type="AlphaFoldDB" id="A0A3T1D1T9"/>
<feature type="transmembrane region" description="Helical" evidence="1">
    <location>
        <begin position="24"/>
        <end position="50"/>
    </location>
</feature>
<reference evidence="2 3" key="1">
    <citation type="submission" date="2019-01" db="EMBL/GenBank/DDBJ databases">
        <title>Complete genome sequence of Cohnella hallensis HS21 isolated from Korean fir (Abies koreana) rhizospheric soil.</title>
        <authorList>
            <person name="Jiang L."/>
            <person name="Kang S.W."/>
            <person name="Kim S."/>
            <person name="Jung J."/>
            <person name="Kim C.Y."/>
            <person name="Kim D.H."/>
            <person name="Kim S.W."/>
            <person name="Lee J."/>
        </authorList>
    </citation>
    <scope>NUCLEOTIDE SEQUENCE [LARGE SCALE GENOMIC DNA]</scope>
    <source>
        <strain evidence="2 3">HS21</strain>
    </source>
</reference>
<proteinExistence type="predicted"/>
<keyword evidence="1" id="KW-1133">Transmembrane helix</keyword>
<keyword evidence="3" id="KW-1185">Reference proteome</keyword>
<dbReference type="Proteomes" id="UP000289856">
    <property type="component" value="Chromosome"/>
</dbReference>
<dbReference type="KEGG" id="cohn:KCTCHS21_14690"/>
<dbReference type="RefSeq" id="WP_130606343.1">
    <property type="nucleotide sequence ID" value="NZ_AP019400.1"/>
</dbReference>
<organism evidence="2 3">
    <name type="scientific">Cohnella abietis</name>
    <dbReference type="NCBI Taxonomy" id="2507935"/>
    <lineage>
        <taxon>Bacteria</taxon>
        <taxon>Bacillati</taxon>
        <taxon>Bacillota</taxon>
        <taxon>Bacilli</taxon>
        <taxon>Bacillales</taxon>
        <taxon>Paenibacillaceae</taxon>
        <taxon>Cohnella</taxon>
    </lineage>
</organism>
<dbReference type="EMBL" id="AP019400">
    <property type="protein sequence ID" value="BBI32070.1"/>
    <property type="molecule type" value="Genomic_DNA"/>
</dbReference>
<dbReference type="OrthoDB" id="2703555at2"/>
<name>A0A3T1D1T9_9BACL</name>
<keyword evidence="1" id="KW-0812">Transmembrane</keyword>
<sequence length="228" mass="25096">MSGSTRAGCWGNSSGSITLEASMVFPWVFMMTFLLLLFSLFISQGAFLYYSSSIMAERTAFSWSNSAKETSTGAYPSGQYDGLYWRFTDDSLVQGLFGLVSDNKDSSVVIGPGITEGRGSKAEDKLRKVAFEMVTSRKVGKGQISYFNVGVKRNINVDLTSGWLVKPLGWLRGQDTASASVSALVVEPTEFLRSFDLVRYYAAKMKVAKEGPTEYRNKIGDVLKKRGL</sequence>
<evidence type="ECO:0000313" key="3">
    <source>
        <dbReference type="Proteomes" id="UP000289856"/>
    </source>
</evidence>
<evidence type="ECO:0000313" key="2">
    <source>
        <dbReference type="EMBL" id="BBI32070.1"/>
    </source>
</evidence>
<evidence type="ECO:0008006" key="4">
    <source>
        <dbReference type="Google" id="ProtNLM"/>
    </source>
</evidence>
<evidence type="ECO:0000256" key="1">
    <source>
        <dbReference type="SAM" id="Phobius"/>
    </source>
</evidence>
<keyword evidence="1" id="KW-0472">Membrane</keyword>
<accession>A0A3T1D1T9</accession>